<feature type="region of interest" description="Disordered" evidence="13">
    <location>
        <begin position="235"/>
        <end position="257"/>
    </location>
</feature>
<dbReference type="PANTHER" id="PTHR24243">
    <property type="entry name" value="G-PROTEIN COUPLED RECEPTOR"/>
    <property type="match status" value="1"/>
</dbReference>
<evidence type="ECO:0000256" key="11">
    <source>
        <dbReference type="ARBA" id="ARBA00023224"/>
    </source>
</evidence>
<dbReference type="PANTHER" id="PTHR24243:SF208">
    <property type="entry name" value="PYROKININ-1 RECEPTOR"/>
    <property type="match status" value="1"/>
</dbReference>
<dbReference type="GO" id="GO:0001607">
    <property type="term" value="F:neuromedin U receptor activity"/>
    <property type="evidence" value="ECO:0007669"/>
    <property type="project" value="InterPro"/>
</dbReference>
<keyword evidence="8" id="KW-1015">Disulfide bond</keyword>
<dbReference type="PRINTS" id="PR01565">
    <property type="entry name" value="NEUROMEDINUR"/>
</dbReference>
<feature type="transmembrane region" description="Helical" evidence="14">
    <location>
        <begin position="147"/>
        <end position="167"/>
    </location>
</feature>
<dbReference type="PROSITE" id="PS50262">
    <property type="entry name" value="G_PROTEIN_RECEP_F1_2"/>
    <property type="match status" value="1"/>
</dbReference>
<evidence type="ECO:0000259" key="15">
    <source>
        <dbReference type="PROSITE" id="PS50262"/>
    </source>
</evidence>
<evidence type="ECO:0000256" key="9">
    <source>
        <dbReference type="ARBA" id="ARBA00023170"/>
    </source>
</evidence>
<evidence type="ECO:0000256" key="10">
    <source>
        <dbReference type="ARBA" id="ARBA00023180"/>
    </source>
</evidence>
<feature type="region of interest" description="Disordered" evidence="13">
    <location>
        <begin position="421"/>
        <end position="444"/>
    </location>
</feature>
<evidence type="ECO:0000256" key="5">
    <source>
        <dbReference type="ARBA" id="ARBA00022989"/>
    </source>
</evidence>
<evidence type="ECO:0000313" key="16">
    <source>
        <dbReference type="EMBL" id="BAO01087.1"/>
    </source>
</evidence>
<comment type="subcellular location">
    <subcellularLocation>
        <location evidence="1">Cell membrane</location>
        <topology evidence="1">Multi-pass membrane protein</topology>
    </subcellularLocation>
</comment>
<dbReference type="PROSITE" id="PS00237">
    <property type="entry name" value="G_PROTEIN_RECEP_F1_1"/>
    <property type="match status" value="1"/>
</dbReference>
<feature type="transmembrane region" description="Helical" evidence="14">
    <location>
        <begin position="314"/>
        <end position="330"/>
    </location>
</feature>
<dbReference type="Pfam" id="PF00001">
    <property type="entry name" value="7tm_1"/>
    <property type="match status" value="1"/>
</dbReference>
<dbReference type="AlphaFoldDB" id="U3U8Z7"/>
<evidence type="ECO:0000256" key="13">
    <source>
        <dbReference type="SAM" id="MobiDB-lite"/>
    </source>
</evidence>
<feature type="transmembrane region" description="Helical" evidence="14">
    <location>
        <begin position="29"/>
        <end position="54"/>
    </location>
</feature>
<dbReference type="SUPFAM" id="SSF81321">
    <property type="entry name" value="Family A G protein-coupled receptor-like"/>
    <property type="match status" value="1"/>
</dbReference>
<evidence type="ECO:0000256" key="14">
    <source>
        <dbReference type="SAM" id="Phobius"/>
    </source>
</evidence>
<dbReference type="OrthoDB" id="5950040at2759"/>
<keyword evidence="11 12" id="KW-0807">Transducer</keyword>
<proteinExistence type="evidence at transcript level"/>
<feature type="domain" description="G-protein coupled receptors family 1 profile" evidence="15">
    <location>
        <begin position="46"/>
        <end position="327"/>
    </location>
</feature>
<evidence type="ECO:0000256" key="2">
    <source>
        <dbReference type="ARBA" id="ARBA00010663"/>
    </source>
</evidence>
<evidence type="ECO:0000256" key="6">
    <source>
        <dbReference type="ARBA" id="ARBA00023040"/>
    </source>
</evidence>
<name>U3U8Z7_NILLU</name>
<comment type="similarity">
    <text evidence="2 12">Belongs to the G-protein coupled receptor 1 family.</text>
</comment>
<protein>
    <submittedName>
        <fullName evidence="16">Neuropeptide GPCR A37</fullName>
    </submittedName>
</protein>
<dbReference type="InterPro" id="IPR005390">
    <property type="entry name" value="NeuromedU_rcpt"/>
</dbReference>
<dbReference type="EMBL" id="AB817320">
    <property type="protein sequence ID" value="BAO01087.1"/>
    <property type="molecule type" value="mRNA"/>
</dbReference>
<dbReference type="InterPro" id="IPR000276">
    <property type="entry name" value="GPCR_Rhodpsn"/>
</dbReference>
<evidence type="ECO:0000256" key="4">
    <source>
        <dbReference type="ARBA" id="ARBA00022692"/>
    </source>
</evidence>
<keyword evidence="3" id="KW-1003">Cell membrane</keyword>
<evidence type="ECO:0000256" key="7">
    <source>
        <dbReference type="ARBA" id="ARBA00023136"/>
    </source>
</evidence>
<keyword evidence="5 14" id="KW-1133">Transmembrane helix</keyword>
<evidence type="ECO:0000256" key="8">
    <source>
        <dbReference type="ARBA" id="ARBA00023157"/>
    </source>
</evidence>
<feature type="transmembrane region" description="Helical" evidence="14">
    <location>
        <begin position="205"/>
        <end position="226"/>
    </location>
</feature>
<gene>
    <name evidence="16" type="primary">nngr-a37</name>
</gene>
<feature type="region of interest" description="Disordered" evidence="13">
    <location>
        <begin position="507"/>
        <end position="542"/>
    </location>
</feature>
<evidence type="ECO:0000256" key="3">
    <source>
        <dbReference type="ARBA" id="ARBA00022475"/>
    </source>
</evidence>
<dbReference type="PRINTS" id="PR00237">
    <property type="entry name" value="GPCRRHODOPSN"/>
</dbReference>
<accession>U3U8Z7</accession>
<evidence type="ECO:0000256" key="1">
    <source>
        <dbReference type="ARBA" id="ARBA00004651"/>
    </source>
</evidence>
<feature type="transmembrane region" description="Helical" evidence="14">
    <location>
        <begin position="263"/>
        <end position="281"/>
    </location>
</feature>
<dbReference type="GO" id="GO:0005886">
    <property type="term" value="C:plasma membrane"/>
    <property type="evidence" value="ECO:0007669"/>
    <property type="project" value="UniProtKB-SubCell"/>
</dbReference>
<keyword evidence="16" id="KW-0527">Neuropeptide</keyword>
<sequence>MVIVVSCFCGSRARPVDVWGPRRDPLLVVVPMTTLYVTILVCGVVGNVSTCVVIARNKHMHTATNYYLFSLAISDLLLLLAGLPTEIYHLWFLYPYVFGEAVCVLTGLAAETSANATVLTITAFTVERYVAICHPFLSHAVSKLSRAVKYVVIIWMLALLLAVPQALQLGIVYEVYRNGTKVSEDLKLCTIKHAVGSHTFGLSSVLFFLAPMLLISVLYALIGLRLQRSNRAARREAHGGGSRPLTHTASRRHHAHAGSTRRVVKMLVAVVVAFFICWAPFQAQRLYAVYGYEGDKTSAQRVILYKTMTYLSGLLYYLSTTVNPILYNIMSLKFRQAFKSTLTKCCSPSSGKDLQSLGVEVCGSGSGGAAVGVAGSGGGGRLQYAVLSRRSSRNNSAASSVNSAAGEADLTRRPLVVSFRRRSARTSSTSLDCASSPEQKRLQPSAPPLALVDLPPVHRSLPLHSITDNCTWTQAPPSRHLPDKVPCIEDIEIFQESQLKIRRSSKKIRLEPESHSQPDTVADAGDKCGNGKPPSASQVAKSQTLPCILSNINDTM</sequence>
<organism evidence="16">
    <name type="scientific">Nilaparvata lugens</name>
    <name type="common">Brown planthopper</name>
    <dbReference type="NCBI Taxonomy" id="108931"/>
    <lineage>
        <taxon>Eukaryota</taxon>
        <taxon>Metazoa</taxon>
        <taxon>Ecdysozoa</taxon>
        <taxon>Arthropoda</taxon>
        <taxon>Hexapoda</taxon>
        <taxon>Insecta</taxon>
        <taxon>Pterygota</taxon>
        <taxon>Neoptera</taxon>
        <taxon>Paraneoptera</taxon>
        <taxon>Hemiptera</taxon>
        <taxon>Auchenorrhyncha</taxon>
        <taxon>Fulgoroidea</taxon>
        <taxon>Delphacidae</taxon>
        <taxon>Delphacinae</taxon>
        <taxon>Nilaparvata</taxon>
    </lineage>
</organism>
<reference evidence="16" key="1">
    <citation type="journal article" date="2014" name="Peptides">
        <title>Transcriptome analysis of neuropeptides and G-protein coupled receptors (GPCRs) for neuropeptides in the brown planthopper Nilaparvata lugens.</title>
        <authorList>
            <person name="Tanaka Y."/>
            <person name="Suetsugu Y."/>
            <person name="Yamamoto K."/>
            <person name="Noda H."/>
            <person name="Shinoda T."/>
        </authorList>
    </citation>
    <scope>NUCLEOTIDE SEQUENCE</scope>
</reference>
<evidence type="ECO:0000256" key="12">
    <source>
        <dbReference type="RuleBase" id="RU000688"/>
    </source>
</evidence>
<keyword evidence="4 12" id="KW-0812">Transmembrane</keyword>
<dbReference type="Gene3D" id="1.20.1070.10">
    <property type="entry name" value="Rhodopsin 7-helix transmembrane proteins"/>
    <property type="match status" value="1"/>
</dbReference>
<keyword evidence="10" id="KW-0325">Glycoprotein</keyword>
<keyword evidence="7 14" id="KW-0472">Membrane</keyword>
<dbReference type="SMART" id="SM01381">
    <property type="entry name" value="7TM_GPCR_Srsx"/>
    <property type="match status" value="1"/>
</dbReference>
<dbReference type="InterPro" id="IPR017452">
    <property type="entry name" value="GPCR_Rhodpsn_7TM"/>
</dbReference>
<feature type="transmembrane region" description="Helical" evidence="14">
    <location>
        <begin position="91"/>
        <end position="110"/>
    </location>
</feature>
<keyword evidence="9 12" id="KW-0675">Receptor</keyword>
<keyword evidence="6 12" id="KW-0297">G-protein coupled receptor</keyword>
<feature type="transmembrane region" description="Helical" evidence="14">
    <location>
        <begin position="66"/>
        <end position="85"/>
    </location>
</feature>